<evidence type="ECO:0000313" key="3">
    <source>
        <dbReference type="EMBL" id="NHT75270.1"/>
    </source>
</evidence>
<dbReference type="PRINTS" id="PR01576">
    <property type="entry name" value="PDEFORMYLASE"/>
</dbReference>
<evidence type="ECO:0000256" key="1">
    <source>
        <dbReference type="ARBA" id="ARBA00010759"/>
    </source>
</evidence>
<keyword evidence="3" id="KW-0378">Hydrolase</keyword>
<dbReference type="RefSeq" id="WP_132663403.1">
    <property type="nucleotide sequence ID" value="NZ_JAANCM010000002.1"/>
</dbReference>
<feature type="active site" evidence="2">
    <location>
        <position position="134"/>
    </location>
</feature>
<organism evidence="3 4">
    <name type="scientific">Ferranicluibacter rubi</name>
    <dbReference type="NCBI Taxonomy" id="2715133"/>
    <lineage>
        <taxon>Bacteria</taxon>
        <taxon>Pseudomonadati</taxon>
        <taxon>Pseudomonadota</taxon>
        <taxon>Alphaproteobacteria</taxon>
        <taxon>Hyphomicrobiales</taxon>
        <taxon>Rhizobiaceae</taxon>
        <taxon>Ferranicluibacter</taxon>
    </lineage>
</organism>
<dbReference type="Proteomes" id="UP001155840">
    <property type="component" value="Unassembled WGS sequence"/>
</dbReference>
<dbReference type="PANTHER" id="PTHR10458">
    <property type="entry name" value="PEPTIDE DEFORMYLASE"/>
    <property type="match status" value="1"/>
</dbReference>
<proteinExistence type="inferred from homology"/>
<protein>
    <recommendedName>
        <fullName evidence="2">Peptide deformylase-like</fullName>
    </recommendedName>
    <alternativeName>
        <fullName evidence="2">Polypeptide deformylase-like</fullName>
    </alternativeName>
</protein>
<keyword evidence="4" id="KW-1185">Reference proteome</keyword>
<comment type="caution">
    <text evidence="2">Lacks conserved residue(s) required for the propagation of feature annotation.</text>
</comment>
<dbReference type="NCBIfam" id="NF001159">
    <property type="entry name" value="PRK00150.1-3"/>
    <property type="match status" value="1"/>
</dbReference>
<dbReference type="Gene3D" id="3.90.45.10">
    <property type="entry name" value="Peptide deformylase"/>
    <property type="match status" value="1"/>
</dbReference>
<dbReference type="InterPro" id="IPR036821">
    <property type="entry name" value="Peptide_deformylase_sf"/>
</dbReference>
<dbReference type="SUPFAM" id="SSF56420">
    <property type="entry name" value="Peptide deformylase"/>
    <property type="match status" value="1"/>
</dbReference>
<dbReference type="NCBIfam" id="TIGR00079">
    <property type="entry name" value="pept_deformyl"/>
    <property type="match status" value="1"/>
</dbReference>
<accession>A0AA43ZDY2</accession>
<dbReference type="PIRSF" id="PIRSF004749">
    <property type="entry name" value="Pep_def"/>
    <property type="match status" value="1"/>
</dbReference>
<dbReference type="GO" id="GO:0042586">
    <property type="term" value="F:peptide deformylase activity"/>
    <property type="evidence" value="ECO:0007669"/>
    <property type="project" value="InterPro"/>
</dbReference>
<dbReference type="AlphaFoldDB" id="A0AA43ZDY2"/>
<comment type="caution">
    <text evidence="3">The sequence shown here is derived from an EMBL/GenBank/DDBJ whole genome shotgun (WGS) entry which is preliminary data.</text>
</comment>
<dbReference type="InterPro" id="IPR023635">
    <property type="entry name" value="Peptide_deformylase"/>
</dbReference>
<evidence type="ECO:0000313" key="4">
    <source>
        <dbReference type="Proteomes" id="UP001155840"/>
    </source>
</evidence>
<comment type="similarity">
    <text evidence="1 2">Belongs to the polypeptide deformylase family.</text>
</comment>
<dbReference type="HAMAP" id="MF_00163">
    <property type="entry name" value="Pep_deformylase"/>
    <property type="match status" value="1"/>
</dbReference>
<sequence length="166" mass="18514">MTIRPIIPYPDTRLKTPAEPVTTFDSDLAALAADLLDTMRAAPGIGITGPHIGLLKAVTVIETDEKTGPRIFINPEIASASTETTRHMEGSVSMPGFTDEVERPATVTVRYQMLDGIWREEEAQGLLSVCLQHEIDQINGIFWLQRLSRLKRERLVKRYEKALKTG</sequence>
<gene>
    <name evidence="3" type="ORF">G8E10_05830</name>
</gene>
<evidence type="ECO:0000256" key="2">
    <source>
        <dbReference type="HAMAP-Rule" id="MF_00163"/>
    </source>
</evidence>
<dbReference type="CDD" id="cd00487">
    <property type="entry name" value="Pep_deformylase"/>
    <property type="match status" value="1"/>
</dbReference>
<dbReference type="EMBL" id="JAANCM010000002">
    <property type="protein sequence ID" value="NHT75270.1"/>
    <property type="molecule type" value="Genomic_DNA"/>
</dbReference>
<name>A0AA43ZDY2_9HYPH</name>
<dbReference type="PANTHER" id="PTHR10458:SF22">
    <property type="entry name" value="PEPTIDE DEFORMYLASE"/>
    <property type="match status" value="1"/>
</dbReference>
<dbReference type="Pfam" id="PF01327">
    <property type="entry name" value="Pep_deformylase"/>
    <property type="match status" value="1"/>
</dbReference>
<dbReference type="NCBIfam" id="NF009484">
    <property type="entry name" value="PRK12846.1-5"/>
    <property type="match status" value="1"/>
</dbReference>
<reference evidence="3" key="1">
    <citation type="submission" date="2020-03" db="EMBL/GenBank/DDBJ databases">
        <title>Ferranicluibacter endophyticum gen. nov., sp. nov., a new genus isolated from Rubus ulmifolius Schott. stem.</title>
        <authorList>
            <person name="Roca-Couso R."/>
            <person name="Flores-Felix J.D."/>
            <person name="Igual J.M."/>
            <person name="Rivas R."/>
        </authorList>
    </citation>
    <scope>NUCLEOTIDE SEQUENCE</scope>
    <source>
        <strain evidence="3">CRRU44</strain>
    </source>
</reference>